<name>A0A3Q0IL71_DIACI</name>
<accession>A0A3Q0IL71</accession>
<feature type="compositionally biased region" description="Basic and acidic residues" evidence="8">
    <location>
        <begin position="276"/>
        <end position="294"/>
    </location>
</feature>
<keyword evidence="6" id="KW-0804">Transcription</keyword>
<evidence type="ECO:0000256" key="4">
    <source>
        <dbReference type="ARBA" id="ARBA00022574"/>
    </source>
</evidence>
<evidence type="ECO:0000256" key="2">
    <source>
        <dbReference type="ARBA" id="ARBA00022517"/>
    </source>
</evidence>
<feature type="compositionally biased region" description="Basic and acidic residues" evidence="8">
    <location>
        <begin position="477"/>
        <end position="491"/>
    </location>
</feature>
<gene>
    <name evidence="10" type="primary">LOC103506091</name>
</gene>
<dbReference type="SUPFAM" id="SSF50978">
    <property type="entry name" value="WD40 repeat-like"/>
    <property type="match status" value="1"/>
</dbReference>
<reference evidence="10" key="1">
    <citation type="submission" date="2025-08" db="UniProtKB">
        <authorList>
            <consortium name="RefSeq"/>
        </authorList>
    </citation>
    <scope>IDENTIFICATION</scope>
</reference>
<dbReference type="PANTHER" id="PTHR44215:SF1">
    <property type="entry name" value="WD REPEAT-CONTAINING PROTEIN 75"/>
    <property type="match status" value="1"/>
</dbReference>
<dbReference type="GO" id="GO:0032040">
    <property type="term" value="C:small-subunit processome"/>
    <property type="evidence" value="ECO:0007669"/>
    <property type="project" value="InterPro"/>
</dbReference>
<dbReference type="KEGG" id="dci:103506091"/>
<evidence type="ECO:0000256" key="1">
    <source>
        <dbReference type="ARBA" id="ARBA00004604"/>
    </source>
</evidence>
<feature type="region of interest" description="Disordered" evidence="8">
    <location>
        <begin position="470"/>
        <end position="530"/>
    </location>
</feature>
<organism evidence="9 10">
    <name type="scientific">Diaphorina citri</name>
    <name type="common">Asian citrus psyllid</name>
    <dbReference type="NCBI Taxonomy" id="121845"/>
    <lineage>
        <taxon>Eukaryota</taxon>
        <taxon>Metazoa</taxon>
        <taxon>Ecdysozoa</taxon>
        <taxon>Arthropoda</taxon>
        <taxon>Hexapoda</taxon>
        <taxon>Insecta</taxon>
        <taxon>Pterygota</taxon>
        <taxon>Neoptera</taxon>
        <taxon>Paraneoptera</taxon>
        <taxon>Hemiptera</taxon>
        <taxon>Sternorrhyncha</taxon>
        <taxon>Psylloidea</taxon>
        <taxon>Psyllidae</taxon>
        <taxon>Diaphorininae</taxon>
        <taxon>Diaphorina</taxon>
    </lineage>
</organism>
<evidence type="ECO:0000313" key="9">
    <source>
        <dbReference type="Proteomes" id="UP000079169"/>
    </source>
</evidence>
<evidence type="ECO:0000256" key="7">
    <source>
        <dbReference type="ARBA" id="ARBA00023242"/>
    </source>
</evidence>
<dbReference type="AlphaFoldDB" id="A0A3Q0IL71"/>
<evidence type="ECO:0000256" key="3">
    <source>
        <dbReference type="ARBA" id="ARBA00022552"/>
    </source>
</evidence>
<keyword evidence="7" id="KW-0539">Nucleus</keyword>
<keyword evidence="2" id="KW-0690">Ribosome biogenesis</keyword>
<keyword evidence="5" id="KW-0677">Repeat</keyword>
<feature type="region of interest" description="Disordered" evidence="8">
    <location>
        <begin position="276"/>
        <end position="341"/>
    </location>
</feature>
<feature type="compositionally biased region" description="Basic and acidic residues" evidence="8">
    <location>
        <begin position="311"/>
        <end position="335"/>
    </location>
</feature>
<sequence>MTGFSCIECIGGRDVSRIKSVFSPNSELLFVVNGNKVDIHSSRSGDFIHSLNSEVSTSEQIVALFLNPINTKHLVAVFENGHVVTWVAESGNIESTSRLQAGESFVRVVNARCHVNVIEESSVDIYAVVEIKGQDKLIHKMKVFAYETGMEKHVTHKMFNGLEFEDVGSLNVIYFGGPDSIQLNGKTISGRYLCVTTGPKMFVIFLRCIFEPWFEQSMAMFNGQQIHLKSCWYQLGGGRGYTSVSCHPTDFNVAVGDNTGRVLVYTGVFLHAEDTRHDSTQERKRHLSQDKLTDSTDSSDDEDSNTSTDKTGSKTEKSGSKTDKTGSKSADKRQNAIDTKGTAGGGGGLGAIYVGSLNVIYFGGPDSIQLNGKTISGRYLCVTTGPKMFVIFLRCIFEPWFEQSMAMFNGQQIHMKSCWYQLGGGRGYTSVTCHPTDFNVAVGDNTGRVLVYTGVFLHAEDTSKLSNLGSGEYLDGSSHDRSDVPHDEKGTRLHTTSGTGRVPARQSEDPGSNHEFPDPRSSDYKSGVEQ</sequence>
<keyword evidence="3" id="KW-0698">rRNA processing</keyword>
<protein>
    <submittedName>
        <fullName evidence="10">Uncharacterized protein LOC103506091</fullName>
    </submittedName>
</protein>
<dbReference type="InterPro" id="IPR053826">
    <property type="entry name" value="WDR75"/>
</dbReference>
<dbReference type="GO" id="GO:0006364">
    <property type="term" value="P:rRNA processing"/>
    <property type="evidence" value="ECO:0007669"/>
    <property type="project" value="UniProtKB-KW"/>
</dbReference>
<evidence type="ECO:0000256" key="5">
    <source>
        <dbReference type="ARBA" id="ARBA00022737"/>
    </source>
</evidence>
<dbReference type="RefSeq" id="XP_026677031.1">
    <property type="nucleotide sequence ID" value="XM_026821230.1"/>
</dbReference>
<dbReference type="GeneID" id="103506091"/>
<dbReference type="GO" id="GO:0003723">
    <property type="term" value="F:RNA binding"/>
    <property type="evidence" value="ECO:0007669"/>
    <property type="project" value="InterPro"/>
</dbReference>
<evidence type="ECO:0000313" key="10">
    <source>
        <dbReference type="RefSeq" id="XP_026677031.1"/>
    </source>
</evidence>
<dbReference type="GO" id="GO:0045943">
    <property type="term" value="P:positive regulation of transcription by RNA polymerase I"/>
    <property type="evidence" value="ECO:0007669"/>
    <property type="project" value="InterPro"/>
</dbReference>
<evidence type="ECO:0000256" key="6">
    <source>
        <dbReference type="ARBA" id="ARBA00023163"/>
    </source>
</evidence>
<keyword evidence="9" id="KW-1185">Reference proteome</keyword>
<keyword evidence="4" id="KW-0853">WD repeat</keyword>
<dbReference type="PaxDb" id="121845-A0A3Q0IL71"/>
<comment type="subcellular location">
    <subcellularLocation>
        <location evidence="1">Nucleus</location>
        <location evidence="1">Nucleolus</location>
    </subcellularLocation>
</comment>
<evidence type="ECO:0000256" key="8">
    <source>
        <dbReference type="SAM" id="MobiDB-lite"/>
    </source>
</evidence>
<dbReference type="PANTHER" id="PTHR44215">
    <property type="entry name" value="WD REPEAT-CONTAINING PROTEIN 75"/>
    <property type="match status" value="1"/>
</dbReference>
<dbReference type="Proteomes" id="UP000079169">
    <property type="component" value="Unplaced"/>
</dbReference>
<proteinExistence type="predicted"/>
<feature type="compositionally biased region" description="Basic and acidic residues" evidence="8">
    <location>
        <begin position="506"/>
        <end position="530"/>
    </location>
</feature>
<dbReference type="GO" id="GO:2000234">
    <property type="term" value="P:positive regulation of rRNA processing"/>
    <property type="evidence" value="ECO:0007669"/>
    <property type="project" value="TreeGrafter"/>
</dbReference>
<dbReference type="InterPro" id="IPR036322">
    <property type="entry name" value="WD40_repeat_dom_sf"/>
</dbReference>